<evidence type="ECO:0000259" key="2">
    <source>
        <dbReference type="Pfam" id="PF17921"/>
    </source>
</evidence>
<feature type="compositionally biased region" description="Low complexity" evidence="1">
    <location>
        <begin position="87"/>
        <end position="102"/>
    </location>
</feature>
<protein>
    <recommendedName>
        <fullName evidence="2">Integrase zinc-binding domain-containing protein</fullName>
    </recommendedName>
</protein>
<reference evidence="3 4" key="1">
    <citation type="submission" date="2020-04" db="EMBL/GenBank/DDBJ databases">
        <title>Chromosome-level genome assembly of a cyprinid fish Onychostoma macrolepis by integration of Nanopore Sequencing, Bionano and Hi-C technology.</title>
        <authorList>
            <person name="Wang D."/>
        </authorList>
    </citation>
    <scope>NUCLEOTIDE SEQUENCE [LARGE SCALE GENOMIC DNA]</scope>
    <source>
        <strain evidence="3">SWU-2019</strain>
        <tissue evidence="3">Muscle</tissue>
    </source>
</reference>
<name>A0A7J6C8Z2_9TELE</name>
<dbReference type="EMBL" id="JAAMOB010000015">
    <property type="protein sequence ID" value="KAF4103778.1"/>
    <property type="molecule type" value="Genomic_DNA"/>
</dbReference>
<sequence length="307" mass="34305">MLTPVNIASYACRPTANRDLDLDDRSSWSLTAIPPRHPVSSRRFLPVKGTVRGTNSQLDAERERSRRKPSFAVTLMSRIRKPEFAISPPTTTTSPVPLTSTPGFPPANVPTASTTSQTDKRANDGEPCATTSAGPDFTAIFSHLPFSREELTSAQGDDDILQGLIISPSTPPTNGIYVQDQNRLLYRQIQKDKDNYKIQLIVPKSLVQKTIQHFHRRTQDQHHGRLKTLLRILGVTWWATIHEDVWRFVGACKLCGVETKECVVIAPSKKPPHIHQPPHRSSSSVKETCYVLFSETQQNKGVTTRHS</sequence>
<dbReference type="Proteomes" id="UP000579812">
    <property type="component" value="Unassembled WGS sequence"/>
</dbReference>
<evidence type="ECO:0000313" key="3">
    <source>
        <dbReference type="EMBL" id="KAF4103778.1"/>
    </source>
</evidence>
<feature type="domain" description="Integrase zinc-binding" evidence="2">
    <location>
        <begin position="202"/>
        <end position="255"/>
    </location>
</feature>
<evidence type="ECO:0000256" key="1">
    <source>
        <dbReference type="SAM" id="MobiDB-lite"/>
    </source>
</evidence>
<feature type="region of interest" description="Disordered" evidence="1">
    <location>
        <begin position="85"/>
        <end position="134"/>
    </location>
</feature>
<dbReference type="Pfam" id="PF17921">
    <property type="entry name" value="Integrase_H2C2"/>
    <property type="match status" value="1"/>
</dbReference>
<proteinExistence type="predicted"/>
<keyword evidence="4" id="KW-1185">Reference proteome</keyword>
<accession>A0A7J6C8Z2</accession>
<dbReference type="InterPro" id="IPR041588">
    <property type="entry name" value="Integrase_H2C2"/>
</dbReference>
<comment type="caution">
    <text evidence="3">The sequence shown here is derived from an EMBL/GenBank/DDBJ whole genome shotgun (WGS) entry which is preliminary data.</text>
</comment>
<dbReference type="Gene3D" id="1.10.340.70">
    <property type="match status" value="1"/>
</dbReference>
<evidence type="ECO:0000313" key="4">
    <source>
        <dbReference type="Proteomes" id="UP000579812"/>
    </source>
</evidence>
<dbReference type="AlphaFoldDB" id="A0A7J6C8Z2"/>
<organism evidence="3 4">
    <name type="scientific">Onychostoma macrolepis</name>
    <dbReference type="NCBI Taxonomy" id="369639"/>
    <lineage>
        <taxon>Eukaryota</taxon>
        <taxon>Metazoa</taxon>
        <taxon>Chordata</taxon>
        <taxon>Craniata</taxon>
        <taxon>Vertebrata</taxon>
        <taxon>Euteleostomi</taxon>
        <taxon>Actinopterygii</taxon>
        <taxon>Neopterygii</taxon>
        <taxon>Teleostei</taxon>
        <taxon>Ostariophysi</taxon>
        <taxon>Cypriniformes</taxon>
        <taxon>Cyprinidae</taxon>
        <taxon>Acrossocheilinae</taxon>
        <taxon>Onychostoma</taxon>
    </lineage>
</organism>
<gene>
    <name evidence="3" type="ORF">G5714_014765</name>
</gene>